<dbReference type="Pfam" id="PF00355">
    <property type="entry name" value="Rieske"/>
    <property type="match status" value="1"/>
</dbReference>
<dbReference type="EMBL" id="SGIT01000002">
    <property type="protein sequence ID" value="RZF60054.1"/>
    <property type="molecule type" value="Genomic_DNA"/>
</dbReference>
<sequence>MLYFIETPMASLFLLSLDMDKDNIAWFVVKKPREEGKIEKVEVGGKKLCVFLWNGKLYATSSRCPHAGADLSLGWCEGEKLVCSYHRHRFDLQTGKGDEGQGNYIDVFPLKEENNQWYVGIKKSWWKRLF</sequence>
<dbReference type="AlphaFoldDB" id="A0A4Q6XRH7"/>
<keyword evidence="2" id="KW-0479">Metal-binding</keyword>
<proteinExistence type="inferred from homology"/>
<comment type="similarity">
    <text evidence="6">Belongs to the bacterial ring-hydroxylating dioxygenase ferredoxin component family.</text>
</comment>
<evidence type="ECO:0000256" key="5">
    <source>
        <dbReference type="ARBA" id="ARBA00034078"/>
    </source>
</evidence>
<protein>
    <submittedName>
        <fullName evidence="8">Rieske (2Fe-2S) protein</fullName>
    </submittedName>
</protein>
<keyword evidence="4" id="KW-0411">Iron-sulfur</keyword>
<reference evidence="8 9" key="1">
    <citation type="submission" date="2019-02" db="EMBL/GenBank/DDBJ databases">
        <authorList>
            <person name="Li Y."/>
        </authorList>
    </citation>
    <scope>NUCLEOTIDE SEQUENCE [LARGE SCALE GENOMIC DNA]</scope>
    <source>
        <strain evidence="8 9">30C10-4-7</strain>
    </source>
</reference>
<name>A0A4Q6XRH7_9SPHI</name>
<organism evidence="8 9">
    <name type="scientific">Sphingobacterium corticibacterium</name>
    <dbReference type="NCBI Taxonomy" id="2484746"/>
    <lineage>
        <taxon>Bacteria</taxon>
        <taxon>Pseudomonadati</taxon>
        <taxon>Bacteroidota</taxon>
        <taxon>Sphingobacteriia</taxon>
        <taxon>Sphingobacteriales</taxon>
        <taxon>Sphingobacteriaceae</taxon>
        <taxon>Sphingobacterium</taxon>
    </lineage>
</organism>
<evidence type="ECO:0000256" key="4">
    <source>
        <dbReference type="ARBA" id="ARBA00023014"/>
    </source>
</evidence>
<keyword evidence="3" id="KW-0408">Iron</keyword>
<evidence type="ECO:0000313" key="9">
    <source>
        <dbReference type="Proteomes" id="UP000292855"/>
    </source>
</evidence>
<dbReference type="GO" id="GO:0051537">
    <property type="term" value="F:2 iron, 2 sulfur cluster binding"/>
    <property type="evidence" value="ECO:0007669"/>
    <property type="project" value="UniProtKB-KW"/>
</dbReference>
<keyword evidence="9" id="KW-1185">Reference proteome</keyword>
<dbReference type="PROSITE" id="PS51296">
    <property type="entry name" value="RIESKE"/>
    <property type="match status" value="1"/>
</dbReference>
<feature type="domain" description="Rieske" evidence="7">
    <location>
        <begin position="26"/>
        <end position="119"/>
    </location>
</feature>
<dbReference type="OrthoDB" id="593800at2"/>
<dbReference type="PANTHER" id="PTHR21496:SF0">
    <property type="entry name" value="RIESKE DOMAIN-CONTAINING PROTEIN"/>
    <property type="match status" value="1"/>
</dbReference>
<gene>
    <name evidence="8" type="ORF">EWE74_13110</name>
</gene>
<evidence type="ECO:0000256" key="1">
    <source>
        <dbReference type="ARBA" id="ARBA00022714"/>
    </source>
</evidence>
<dbReference type="PANTHER" id="PTHR21496">
    <property type="entry name" value="FERREDOXIN-RELATED"/>
    <property type="match status" value="1"/>
</dbReference>
<dbReference type="InterPro" id="IPR036922">
    <property type="entry name" value="Rieske_2Fe-2S_sf"/>
</dbReference>
<dbReference type="SUPFAM" id="SSF50022">
    <property type="entry name" value="ISP domain"/>
    <property type="match status" value="1"/>
</dbReference>
<evidence type="ECO:0000256" key="2">
    <source>
        <dbReference type="ARBA" id="ARBA00022723"/>
    </source>
</evidence>
<evidence type="ECO:0000259" key="7">
    <source>
        <dbReference type="PROSITE" id="PS51296"/>
    </source>
</evidence>
<dbReference type="Gene3D" id="2.102.10.10">
    <property type="entry name" value="Rieske [2Fe-2S] iron-sulphur domain"/>
    <property type="match status" value="1"/>
</dbReference>
<accession>A0A4Q6XRH7</accession>
<evidence type="ECO:0000256" key="3">
    <source>
        <dbReference type="ARBA" id="ARBA00023004"/>
    </source>
</evidence>
<evidence type="ECO:0000313" key="8">
    <source>
        <dbReference type="EMBL" id="RZF60054.1"/>
    </source>
</evidence>
<dbReference type="GO" id="GO:0046872">
    <property type="term" value="F:metal ion binding"/>
    <property type="evidence" value="ECO:0007669"/>
    <property type="project" value="UniProtKB-KW"/>
</dbReference>
<comment type="caution">
    <text evidence="8">The sequence shown here is derived from an EMBL/GenBank/DDBJ whole genome shotgun (WGS) entry which is preliminary data.</text>
</comment>
<dbReference type="InterPro" id="IPR017941">
    <property type="entry name" value="Rieske_2Fe-2S"/>
</dbReference>
<dbReference type="Proteomes" id="UP000292855">
    <property type="component" value="Unassembled WGS sequence"/>
</dbReference>
<comment type="cofactor">
    <cofactor evidence="5">
        <name>[2Fe-2S] cluster</name>
        <dbReference type="ChEBI" id="CHEBI:190135"/>
    </cofactor>
</comment>
<evidence type="ECO:0000256" key="6">
    <source>
        <dbReference type="ARBA" id="ARBA00038001"/>
    </source>
</evidence>
<keyword evidence="1" id="KW-0001">2Fe-2S</keyword>